<dbReference type="RefSeq" id="WP_093558839.1">
    <property type="nucleotide sequence ID" value="NZ_FPBO01000034.1"/>
</dbReference>
<dbReference type="STRING" id="1035707.SAMN05216552_103456"/>
<evidence type="ECO:0000259" key="4">
    <source>
        <dbReference type="Pfam" id="PF01261"/>
    </source>
</evidence>
<name>A0A1I7LPZ9_9BURK</name>
<dbReference type="EMBL" id="FPBO01000034">
    <property type="protein sequence ID" value="SFV11630.1"/>
    <property type="molecule type" value="Genomic_DNA"/>
</dbReference>
<dbReference type="PANTHER" id="PTHR43489">
    <property type="entry name" value="ISOMERASE"/>
    <property type="match status" value="1"/>
</dbReference>
<evidence type="ECO:0000313" key="6">
    <source>
        <dbReference type="Proteomes" id="UP000199391"/>
    </source>
</evidence>
<dbReference type="GO" id="GO:0008903">
    <property type="term" value="F:hydroxypyruvate isomerase activity"/>
    <property type="evidence" value="ECO:0007669"/>
    <property type="project" value="TreeGrafter"/>
</dbReference>
<evidence type="ECO:0000256" key="2">
    <source>
        <dbReference type="PIRNR" id="PIRNR006241"/>
    </source>
</evidence>
<reference evidence="6" key="1">
    <citation type="submission" date="2016-10" db="EMBL/GenBank/DDBJ databases">
        <authorList>
            <person name="Varghese N."/>
            <person name="Submissions S."/>
        </authorList>
    </citation>
    <scope>NUCLEOTIDE SEQUENCE [LARGE SCALE GENOMIC DNA]</scope>
    <source>
        <strain evidence="6">CGMCC 1.11014</strain>
    </source>
</reference>
<dbReference type="AlphaFoldDB" id="A0A1I7LPZ9"/>
<feature type="active site" description="Proton donor/acceptor" evidence="3">
    <location>
        <position position="138"/>
    </location>
</feature>
<dbReference type="Proteomes" id="UP000199391">
    <property type="component" value="Unassembled WGS sequence"/>
</dbReference>
<proteinExistence type="inferred from homology"/>
<feature type="active site" description="Proton donor/acceptor" evidence="3">
    <location>
        <position position="234"/>
    </location>
</feature>
<evidence type="ECO:0000256" key="3">
    <source>
        <dbReference type="PIRSR" id="PIRSR006241-50"/>
    </source>
</evidence>
<evidence type="ECO:0000256" key="1">
    <source>
        <dbReference type="ARBA" id="ARBA00023235"/>
    </source>
</evidence>
<dbReference type="InterPro" id="IPR026040">
    <property type="entry name" value="HyI-like"/>
</dbReference>
<dbReference type="InterPro" id="IPR013022">
    <property type="entry name" value="Xyl_isomerase-like_TIM-brl"/>
</dbReference>
<dbReference type="GO" id="GO:0046487">
    <property type="term" value="P:glyoxylate metabolic process"/>
    <property type="evidence" value="ECO:0007669"/>
    <property type="project" value="TreeGrafter"/>
</dbReference>
<sequence length="255" mass="27600">MRFVANLGMLFADLPFRRRFAAARAAGFDCVEFTFQQEPSGPDVAALLREHGLTQLLAGLPGAADDKGLAAAPGRESEFRERFARGLARAVEARAPLLHVTTGVVADADLTVSGDTFAANMRWAAGLAANENVCLVLEAINQTDVPGYFLRSLADTIAWLARLDLPNVGLILDLYHAAREGLPLARAVDLGLPWAWHVQVADPRTRHEPVIAGELALALRTIHRRREDATIGCEYSPAGDTVAGLAWMAELKNVW</sequence>
<dbReference type="SUPFAM" id="SSF51658">
    <property type="entry name" value="Xylose isomerase-like"/>
    <property type="match status" value="1"/>
</dbReference>
<protein>
    <submittedName>
        <fullName evidence="5">Hydroxypyruvate isomerase</fullName>
    </submittedName>
</protein>
<dbReference type="Gene3D" id="3.20.20.150">
    <property type="entry name" value="Divalent-metal-dependent TIM barrel enzymes"/>
    <property type="match status" value="1"/>
</dbReference>
<keyword evidence="1 2" id="KW-0413">Isomerase</keyword>
<organism evidence="5 6">
    <name type="scientific">Pseudoduganella namucuonensis</name>
    <dbReference type="NCBI Taxonomy" id="1035707"/>
    <lineage>
        <taxon>Bacteria</taxon>
        <taxon>Pseudomonadati</taxon>
        <taxon>Pseudomonadota</taxon>
        <taxon>Betaproteobacteria</taxon>
        <taxon>Burkholderiales</taxon>
        <taxon>Oxalobacteraceae</taxon>
        <taxon>Telluria group</taxon>
        <taxon>Pseudoduganella</taxon>
    </lineage>
</organism>
<dbReference type="PIRSF" id="PIRSF006241">
    <property type="entry name" value="HyI"/>
    <property type="match status" value="1"/>
</dbReference>
<gene>
    <name evidence="5" type="ORF">SAMN05216552_103456</name>
</gene>
<dbReference type="InterPro" id="IPR036237">
    <property type="entry name" value="Xyl_isomerase-like_sf"/>
</dbReference>
<dbReference type="OrthoDB" id="9786584at2"/>
<dbReference type="PANTHER" id="PTHR43489:SF6">
    <property type="entry name" value="HYDROXYPYRUVATE ISOMERASE-RELATED"/>
    <property type="match status" value="1"/>
</dbReference>
<feature type="domain" description="Xylose isomerase-like TIM barrel" evidence="4">
    <location>
        <begin position="20"/>
        <end position="250"/>
    </location>
</feature>
<dbReference type="Pfam" id="PF01261">
    <property type="entry name" value="AP_endonuc_2"/>
    <property type="match status" value="1"/>
</dbReference>
<dbReference type="InterPro" id="IPR050417">
    <property type="entry name" value="Sugar_Epim/Isomerase"/>
</dbReference>
<evidence type="ECO:0000313" key="5">
    <source>
        <dbReference type="EMBL" id="SFV11630.1"/>
    </source>
</evidence>
<accession>A0A1I7LPZ9</accession>
<comment type="similarity">
    <text evidence="2">Belongs to the hyi family.</text>
</comment>
<keyword evidence="6" id="KW-1185">Reference proteome</keyword>
<keyword evidence="5" id="KW-0670">Pyruvate</keyword>